<evidence type="ECO:0000256" key="4">
    <source>
        <dbReference type="ARBA" id="ARBA00022801"/>
    </source>
</evidence>
<evidence type="ECO:0000256" key="5">
    <source>
        <dbReference type="ARBA" id="ARBA00047607"/>
    </source>
</evidence>
<dbReference type="GO" id="GO:0004309">
    <property type="term" value="F:exopolyphosphatase activity"/>
    <property type="evidence" value="ECO:0007669"/>
    <property type="project" value="UniProtKB-EC"/>
</dbReference>
<dbReference type="InterPro" id="IPR003695">
    <property type="entry name" value="Ppx_GppA_N"/>
</dbReference>
<dbReference type="Gene3D" id="3.30.420.40">
    <property type="match status" value="1"/>
</dbReference>
<proteinExistence type="inferred from homology"/>
<evidence type="ECO:0000313" key="9">
    <source>
        <dbReference type="Proteomes" id="UP001433638"/>
    </source>
</evidence>
<evidence type="ECO:0000256" key="1">
    <source>
        <dbReference type="ARBA" id="ARBA00007125"/>
    </source>
</evidence>
<evidence type="ECO:0000256" key="3">
    <source>
        <dbReference type="ARBA" id="ARBA00020416"/>
    </source>
</evidence>
<name>A0ABV1M701_9NEIS</name>
<evidence type="ECO:0000313" key="8">
    <source>
        <dbReference type="EMBL" id="MEQ6291836.1"/>
    </source>
</evidence>
<accession>A0ABV1M701</accession>
<dbReference type="Pfam" id="PF21447">
    <property type="entry name" value="Ppx-GppA_III"/>
    <property type="match status" value="1"/>
</dbReference>
<dbReference type="InterPro" id="IPR022371">
    <property type="entry name" value="Exopolyphosphatase"/>
</dbReference>
<dbReference type="PANTHER" id="PTHR30005">
    <property type="entry name" value="EXOPOLYPHOSPHATASE"/>
    <property type="match status" value="1"/>
</dbReference>
<comment type="catalytic activity">
    <reaction evidence="5">
        <text>[phosphate](n) + H2O = [phosphate](n-1) + phosphate + H(+)</text>
        <dbReference type="Rhea" id="RHEA:21528"/>
        <dbReference type="Rhea" id="RHEA-COMP:9859"/>
        <dbReference type="Rhea" id="RHEA-COMP:14279"/>
        <dbReference type="ChEBI" id="CHEBI:15377"/>
        <dbReference type="ChEBI" id="CHEBI:15378"/>
        <dbReference type="ChEBI" id="CHEBI:16838"/>
        <dbReference type="ChEBI" id="CHEBI:43474"/>
        <dbReference type="EC" id="3.6.1.11"/>
    </reaction>
</comment>
<evidence type="ECO:0000259" key="7">
    <source>
        <dbReference type="Pfam" id="PF21447"/>
    </source>
</evidence>
<keyword evidence="9" id="KW-1185">Reference proteome</keyword>
<dbReference type="PANTHER" id="PTHR30005:SF0">
    <property type="entry name" value="RETROGRADE REGULATION PROTEIN 2"/>
    <property type="match status" value="1"/>
</dbReference>
<dbReference type="EC" id="3.6.1.11" evidence="2"/>
<dbReference type="InterPro" id="IPR043129">
    <property type="entry name" value="ATPase_NBD"/>
</dbReference>
<dbReference type="InterPro" id="IPR048950">
    <property type="entry name" value="Ppx_GppA_C"/>
</dbReference>
<dbReference type="InterPro" id="IPR050273">
    <property type="entry name" value="GppA/Ppx_hydrolase"/>
</dbReference>
<sequence>MSFLSTVTPPFDVLATVDMGSNSFRLQISRVVDDQLYTLDSLKETVRLGGGLQEDKTLDEETLARALGCMARFGERLRGLDPKQVRVVGTNTLRVAKNAPAFIVEAERLLGFPIEIIAGREEARLIYLGAAHTLPATKERRLVVDIGGGSTEFIIGSQYKAHVTESLPLGCVTFSKRFFVDGKISKNAFRDAELAARNEIQRIAHQYPLSEWQLAVGTSGTARSLRDIMEINDWFGGEITLAGMKRLREALLRCGDIRNIAINGLKADRAPVLPGGLAIMIAVFESLAVERMIVTDGALRDGVLYDLLGRQREKDMRDSTIAQFKRRYHVDTAQSERVTRLAERLYRMVAGEPLDEDMLKRVIWAARVHEIGLSIAHTAYHKHSAYILNNADMPGFSRREQSVLATIVLGHRGDMGKMLREVGDETLWPAVLALRLAALFCRSRNPVEVDAIHGLRRTLNGYALTVGKAWLAANPLTTAAFKQEIGQWRDIGVALEMRGE</sequence>
<evidence type="ECO:0000256" key="2">
    <source>
        <dbReference type="ARBA" id="ARBA00012451"/>
    </source>
</evidence>
<dbReference type="EMBL" id="JBEFLD010000007">
    <property type="protein sequence ID" value="MEQ6291836.1"/>
    <property type="molecule type" value="Genomic_DNA"/>
</dbReference>
<dbReference type="Pfam" id="PF02541">
    <property type="entry name" value="Ppx-GppA"/>
    <property type="match status" value="1"/>
</dbReference>
<organism evidence="8 9">
    <name type="scientific">Vogesella oryzagri</name>
    <dbReference type="NCBI Taxonomy" id="3160864"/>
    <lineage>
        <taxon>Bacteria</taxon>
        <taxon>Pseudomonadati</taxon>
        <taxon>Pseudomonadota</taxon>
        <taxon>Betaproteobacteria</taxon>
        <taxon>Neisseriales</taxon>
        <taxon>Chromobacteriaceae</taxon>
        <taxon>Vogesella</taxon>
    </lineage>
</organism>
<gene>
    <name evidence="8" type="primary">ppx</name>
    <name evidence="8" type="ORF">ABNW52_14555</name>
</gene>
<protein>
    <recommendedName>
        <fullName evidence="3">Exopolyphosphatase</fullName>
        <ecNumber evidence="2">3.6.1.11</ecNumber>
    </recommendedName>
</protein>
<comment type="caution">
    <text evidence="8">The sequence shown here is derived from an EMBL/GenBank/DDBJ whole genome shotgun (WGS) entry which is preliminary data.</text>
</comment>
<keyword evidence="4 8" id="KW-0378">Hydrolase</keyword>
<comment type="similarity">
    <text evidence="1">Belongs to the GppA/Ppx family.</text>
</comment>
<feature type="domain" description="Ppx/GppA phosphatase N-terminal" evidence="6">
    <location>
        <begin position="28"/>
        <end position="310"/>
    </location>
</feature>
<reference evidence="8" key="1">
    <citation type="submission" date="2024-06" db="EMBL/GenBank/DDBJ databases">
        <title>Genome sequence of Vogesella sp. MAHUQ-64.</title>
        <authorList>
            <person name="Huq M.A."/>
        </authorList>
    </citation>
    <scope>NUCLEOTIDE SEQUENCE</scope>
    <source>
        <strain evidence="8">MAHUQ-64</strain>
    </source>
</reference>
<dbReference type="Proteomes" id="UP001433638">
    <property type="component" value="Unassembled WGS sequence"/>
</dbReference>
<dbReference type="NCBIfam" id="TIGR03706">
    <property type="entry name" value="exo_poly_only"/>
    <property type="match status" value="1"/>
</dbReference>
<evidence type="ECO:0000259" key="6">
    <source>
        <dbReference type="Pfam" id="PF02541"/>
    </source>
</evidence>
<dbReference type="SUPFAM" id="SSF53067">
    <property type="entry name" value="Actin-like ATPase domain"/>
    <property type="match status" value="2"/>
</dbReference>
<dbReference type="Gene3D" id="3.30.420.150">
    <property type="entry name" value="Exopolyphosphatase. Domain 2"/>
    <property type="match status" value="1"/>
</dbReference>
<dbReference type="InterPro" id="IPR030673">
    <property type="entry name" value="PyroPPase_GppA_Ppx"/>
</dbReference>
<dbReference type="Gene3D" id="1.10.3210.10">
    <property type="entry name" value="Hypothetical protein af1432"/>
    <property type="match status" value="1"/>
</dbReference>
<feature type="domain" description="Ppx/GppA phosphatase C-terminal" evidence="7">
    <location>
        <begin position="317"/>
        <end position="484"/>
    </location>
</feature>
<dbReference type="PIRSF" id="PIRSF001267">
    <property type="entry name" value="Pyrophosphatase_GppA_Ppx"/>
    <property type="match status" value="1"/>
</dbReference>
<dbReference type="CDD" id="cd24053">
    <property type="entry name" value="ASKHA_NBD_EcPPX-GppA-like"/>
    <property type="match status" value="1"/>
</dbReference>
<dbReference type="SUPFAM" id="SSF109604">
    <property type="entry name" value="HD-domain/PDEase-like"/>
    <property type="match status" value="1"/>
</dbReference>